<sequence length="298" mass="34453">MSCFSNECGLCSSCSGDVGKKIVKYLQPREFYKMDTGKDPPPLTRDREYETQYLYQLMMLTSEMYRKQLRHPAGRWEKLCRGLIRRKKNWDMYKPNGTFWSIYNSHVEFVKGCTEEGVIYGKNRCLRPENSVIYSMIRGGGVDINSLGGKVICKGGGLFDLDILRKQMNLSNEDYEKYFDKFQTYIDEVNVKMKEYDTTLGENYSGKVPEFIKVGDDKYTLWDDHRVMCDDPECALMTHCMINWDEDGNYTGTRPPAHGPNAHYYYGPIIGSIPKYTKNKSHELCILCALSKTNTVCI</sequence>
<organism evidence="1">
    <name type="scientific">viral metagenome</name>
    <dbReference type="NCBI Taxonomy" id="1070528"/>
    <lineage>
        <taxon>unclassified sequences</taxon>
        <taxon>metagenomes</taxon>
        <taxon>organismal metagenomes</taxon>
    </lineage>
</organism>
<evidence type="ECO:0000313" key="1">
    <source>
        <dbReference type="EMBL" id="QHU23555.1"/>
    </source>
</evidence>
<dbReference type="AlphaFoldDB" id="A0A6C0KZY6"/>
<name>A0A6C0KZY6_9ZZZZ</name>
<proteinExistence type="predicted"/>
<accession>A0A6C0KZY6</accession>
<protein>
    <submittedName>
        <fullName evidence="1">Uncharacterized protein</fullName>
    </submittedName>
</protein>
<reference evidence="1" key="1">
    <citation type="journal article" date="2020" name="Nature">
        <title>Giant virus diversity and host interactions through global metagenomics.</title>
        <authorList>
            <person name="Schulz F."/>
            <person name="Roux S."/>
            <person name="Paez-Espino D."/>
            <person name="Jungbluth S."/>
            <person name="Walsh D.A."/>
            <person name="Denef V.J."/>
            <person name="McMahon K.D."/>
            <person name="Konstantinidis K.T."/>
            <person name="Eloe-Fadrosh E.A."/>
            <person name="Kyrpides N.C."/>
            <person name="Woyke T."/>
        </authorList>
    </citation>
    <scope>NUCLEOTIDE SEQUENCE</scope>
    <source>
        <strain evidence="1">GVMAG-S-ERX555907-94</strain>
    </source>
</reference>
<dbReference type="EMBL" id="MN741033">
    <property type="protein sequence ID" value="QHU23555.1"/>
    <property type="molecule type" value="Genomic_DNA"/>
</dbReference>